<dbReference type="AlphaFoldDB" id="A0A2Z6ZWW3"/>
<gene>
    <name evidence="1" type="ORF">F511_45133</name>
</gene>
<name>A0A2Z6ZWW3_9LAMI</name>
<evidence type="ECO:0000313" key="1">
    <source>
        <dbReference type="EMBL" id="KZV13706.1"/>
    </source>
</evidence>
<accession>A0A2Z6ZWW3</accession>
<keyword evidence="2" id="KW-1185">Reference proteome</keyword>
<organism evidence="1 2">
    <name type="scientific">Dorcoceras hygrometricum</name>
    <dbReference type="NCBI Taxonomy" id="472368"/>
    <lineage>
        <taxon>Eukaryota</taxon>
        <taxon>Viridiplantae</taxon>
        <taxon>Streptophyta</taxon>
        <taxon>Embryophyta</taxon>
        <taxon>Tracheophyta</taxon>
        <taxon>Spermatophyta</taxon>
        <taxon>Magnoliopsida</taxon>
        <taxon>eudicotyledons</taxon>
        <taxon>Gunneridae</taxon>
        <taxon>Pentapetalae</taxon>
        <taxon>asterids</taxon>
        <taxon>lamiids</taxon>
        <taxon>Lamiales</taxon>
        <taxon>Gesneriaceae</taxon>
        <taxon>Didymocarpoideae</taxon>
        <taxon>Trichosporeae</taxon>
        <taxon>Loxocarpinae</taxon>
        <taxon>Dorcoceras</taxon>
    </lineage>
</organism>
<dbReference type="EMBL" id="KV028367">
    <property type="protein sequence ID" value="KZV13706.1"/>
    <property type="molecule type" value="Genomic_DNA"/>
</dbReference>
<dbReference type="Proteomes" id="UP000250235">
    <property type="component" value="Unassembled WGS sequence"/>
</dbReference>
<reference evidence="1 2" key="1">
    <citation type="journal article" date="2015" name="Proc. Natl. Acad. Sci. U.S.A.">
        <title>The resurrection genome of Boea hygrometrica: A blueprint for survival of dehydration.</title>
        <authorList>
            <person name="Xiao L."/>
            <person name="Yang G."/>
            <person name="Zhang L."/>
            <person name="Yang X."/>
            <person name="Zhao S."/>
            <person name="Ji Z."/>
            <person name="Zhou Q."/>
            <person name="Hu M."/>
            <person name="Wang Y."/>
            <person name="Chen M."/>
            <person name="Xu Y."/>
            <person name="Jin H."/>
            <person name="Xiao X."/>
            <person name="Hu G."/>
            <person name="Bao F."/>
            <person name="Hu Y."/>
            <person name="Wan P."/>
            <person name="Li L."/>
            <person name="Deng X."/>
            <person name="Kuang T."/>
            <person name="Xiang C."/>
            <person name="Zhu J.K."/>
            <person name="Oliver M.J."/>
            <person name="He Y."/>
        </authorList>
    </citation>
    <scope>NUCLEOTIDE SEQUENCE [LARGE SCALE GENOMIC DNA]</scope>
    <source>
        <strain evidence="2">cv. XS01</strain>
    </source>
</reference>
<protein>
    <submittedName>
        <fullName evidence="1">Folate transporter 1, chloroplastic</fullName>
    </submittedName>
</protein>
<evidence type="ECO:0000313" key="2">
    <source>
        <dbReference type="Proteomes" id="UP000250235"/>
    </source>
</evidence>
<sequence>MTSACLLDEAMNSNDDVSNDVITISSCEEKRKSWISDDEVSSDVITISSCEEKRKSWISDDDVSNSADGFCDGNNQQIATVVCSSSRKLQYIQSQDTVYPIAGYNVLHIQSTGNSDAGKADVAKSCKPVDKESKLKEVEGNNQTQ</sequence>
<proteinExistence type="predicted"/>